<comment type="caution">
    <text evidence="2">The sequence shown here is derived from an EMBL/GenBank/DDBJ whole genome shotgun (WGS) entry which is preliminary data.</text>
</comment>
<dbReference type="RefSeq" id="WP_184472867.1">
    <property type="nucleotide sequence ID" value="NZ_JACIFY010000022.1"/>
</dbReference>
<reference evidence="2 3" key="1">
    <citation type="submission" date="2020-08" db="EMBL/GenBank/DDBJ databases">
        <title>Genomic Encyclopedia of Type Strains, Phase IV (KMG-V): Genome sequencing to study the core and pangenomes of soil and plant-associated prokaryotes.</title>
        <authorList>
            <person name="Whitman W."/>
        </authorList>
    </citation>
    <scope>NUCLEOTIDE SEQUENCE [LARGE SCALE GENOMIC DNA]</scope>
    <source>
        <strain evidence="2 3">SEMIA 4089</strain>
    </source>
</reference>
<dbReference type="EMBL" id="JACIFY010000022">
    <property type="protein sequence ID" value="MBB4238453.1"/>
    <property type="molecule type" value="Genomic_DNA"/>
</dbReference>
<accession>A0A7W6W790</accession>
<evidence type="ECO:0000313" key="2">
    <source>
        <dbReference type="EMBL" id="MBB4238453.1"/>
    </source>
</evidence>
<name>A0A7W6W790_9HYPH</name>
<protein>
    <submittedName>
        <fullName evidence="2">Uncharacterized protein</fullName>
    </submittedName>
</protein>
<evidence type="ECO:0000256" key="1">
    <source>
        <dbReference type="SAM" id="MobiDB-lite"/>
    </source>
</evidence>
<dbReference type="Proteomes" id="UP000540909">
    <property type="component" value="Unassembled WGS sequence"/>
</dbReference>
<proteinExistence type="predicted"/>
<sequence>MSNIITFPEKQANPSGHAKEPGSPAAQLEEARANIAAVMDQLVAMFEKLTWLAHAARTESDTAYTAARESQCVDRQDEALDGHRAKPLIVT</sequence>
<dbReference type="AlphaFoldDB" id="A0A7W6W790"/>
<evidence type="ECO:0000313" key="3">
    <source>
        <dbReference type="Proteomes" id="UP000540909"/>
    </source>
</evidence>
<gene>
    <name evidence="2" type="ORF">GGD57_005065</name>
</gene>
<feature type="region of interest" description="Disordered" evidence="1">
    <location>
        <begin position="1"/>
        <end position="27"/>
    </location>
</feature>
<organism evidence="2 3">
    <name type="scientific">Rhizobium esperanzae</name>
    <dbReference type="NCBI Taxonomy" id="1967781"/>
    <lineage>
        <taxon>Bacteria</taxon>
        <taxon>Pseudomonadati</taxon>
        <taxon>Pseudomonadota</taxon>
        <taxon>Alphaproteobacteria</taxon>
        <taxon>Hyphomicrobiales</taxon>
        <taxon>Rhizobiaceae</taxon>
        <taxon>Rhizobium/Agrobacterium group</taxon>
        <taxon>Rhizobium</taxon>
    </lineage>
</organism>